<dbReference type="InterPro" id="IPR033909">
    <property type="entry name" value="RNR_small"/>
</dbReference>
<dbReference type="EMBL" id="MN740839">
    <property type="protein sequence ID" value="QHU14305.1"/>
    <property type="molecule type" value="Genomic_DNA"/>
</dbReference>
<dbReference type="GO" id="GO:0009263">
    <property type="term" value="P:deoxyribonucleotide biosynthetic process"/>
    <property type="evidence" value="ECO:0007669"/>
    <property type="project" value="InterPro"/>
</dbReference>
<evidence type="ECO:0000256" key="1">
    <source>
        <dbReference type="ARBA" id="ARBA00009303"/>
    </source>
</evidence>
<dbReference type="AlphaFoldDB" id="A0A6C0K8C6"/>
<dbReference type="Pfam" id="PF00268">
    <property type="entry name" value="Ribonuc_red_sm"/>
    <property type="match status" value="1"/>
</dbReference>
<dbReference type="Gene3D" id="1.10.620.20">
    <property type="entry name" value="Ribonucleotide Reductase, subunit A"/>
    <property type="match status" value="1"/>
</dbReference>
<keyword evidence="2" id="KW-0472">Membrane</keyword>
<keyword evidence="2" id="KW-1133">Transmembrane helix</keyword>
<feature type="transmembrane region" description="Helical" evidence="2">
    <location>
        <begin position="157"/>
        <end position="178"/>
    </location>
</feature>
<dbReference type="PROSITE" id="PS00368">
    <property type="entry name" value="RIBORED_SMALL"/>
    <property type="match status" value="1"/>
</dbReference>
<dbReference type="SUPFAM" id="SSF47240">
    <property type="entry name" value="Ferritin-like"/>
    <property type="match status" value="1"/>
</dbReference>
<protein>
    <submittedName>
        <fullName evidence="3">Uncharacterized protein</fullName>
    </submittedName>
</protein>
<dbReference type="PANTHER" id="PTHR23409:SF18">
    <property type="entry name" value="RIBONUCLEOSIDE-DIPHOSPHATE REDUCTASE SUBUNIT M2"/>
    <property type="match status" value="1"/>
</dbReference>
<dbReference type="GO" id="GO:0016491">
    <property type="term" value="F:oxidoreductase activity"/>
    <property type="evidence" value="ECO:0007669"/>
    <property type="project" value="InterPro"/>
</dbReference>
<accession>A0A6C0K8C6</accession>
<dbReference type="InterPro" id="IPR000358">
    <property type="entry name" value="RNR_small_fam"/>
</dbReference>
<dbReference type="InterPro" id="IPR012348">
    <property type="entry name" value="RNR-like"/>
</dbReference>
<evidence type="ECO:0000313" key="3">
    <source>
        <dbReference type="EMBL" id="QHU14305.1"/>
    </source>
</evidence>
<evidence type="ECO:0000256" key="2">
    <source>
        <dbReference type="SAM" id="Phobius"/>
    </source>
</evidence>
<keyword evidence="2" id="KW-0812">Transmembrane</keyword>
<dbReference type="InterPro" id="IPR009078">
    <property type="entry name" value="Ferritin-like_SF"/>
</dbReference>
<organism evidence="3">
    <name type="scientific">viral metagenome</name>
    <dbReference type="NCBI Taxonomy" id="1070528"/>
    <lineage>
        <taxon>unclassified sequences</taxon>
        <taxon>metagenomes</taxon>
        <taxon>organismal metagenomes</taxon>
    </lineage>
</organism>
<name>A0A6C0K8C6_9ZZZZ</name>
<proteinExistence type="inferred from homology"/>
<comment type="similarity">
    <text evidence="1">Belongs to the ribonucleoside diphosphate reductase small chain family.</text>
</comment>
<reference evidence="3" key="1">
    <citation type="journal article" date="2020" name="Nature">
        <title>Giant virus diversity and host interactions through global metagenomics.</title>
        <authorList>
            <person name="Schulz F."/>
            <person name="Roux S."/>
            <person name="Paez-Espino D."/>
            <person name="Jungbluth S."/>
            <person name="Walsh D.A."/>
            <person name="Denef V.J."/>
            <person name="McMahon K.D."/>
            <person name="Konstantinidis K.T."/>
            <person name="Eloe-Fadrosh E.A."/>
            <person name="Kyrpides N.C."/>
            <person name="Woyke T."/>
        </authorList>
    </citation>
    <scope>NUCLEOTIDE SEQUENCE</scope>
    <source>
        <strain evidence="3">GVMAG-S-1102113-118</strain>
    </source>
</reference>
<sequence>MDPILTPTTDRFTVFPIKYNSLWGLYKKAEACFWTSGEIDFTADKDDWKTLNDNERYFLLNVLAFFAGSDGIVMENIVTNFFSEVQIPEARSFYALQAAIENIHGEVYSLLIDAFCESTAQKLDLFNAIDRMPCVAEKAAWAMKWMDPAEKSFAHRLVAFAVVEGVFFSGSFCAIFWFKSRNLMVKTLGTSNELISRDEGMHTEFAIELYKHLQKPLPQEDILDIVKEAVVIEQRFITDSLPCSLVGMNADLMNQYIRFVADRLLVQLGNETHYGVSNPFGFMDTIGLDGKTNFFEKRVTEYQLASAVQGSTVFEPTEDF</sequence>
<dbReference type="InterPro" id="IPR030475">
    <property type="entry name" value="RNR_small_AS"/>
</dbReference>
<dbReference type="CDD" id="cd01049">
    <property type="entry name" value="RNRR2"/>
    <property type="match status" value="1"/>
</dbReference>
<dbReference type="PANTHER" id="PTHR23409">
    <property type="entry name" value="RIBONUCLEOSIDE-DIPHOSPHATE REDUCTASE SMALL CHAIN"/>
    <property type="match status" value="1"/>
</dbReference>